<dbReference type="EMBL" id="QGKX02001347">
    <property type="protein sequence ID" value="KAF3527105.1"/>
    <property type="molecule type" value="Genomic_DNA"/>
</dbReference>
<reference evidence="2" key="1">
    <citation type="submission" date="2019-12" db="EMBL/GenBank/DDBJ databases">
        <title>Genome sequencing and annotation of Brassica cretica.</title>
        <authorList>
            <person name="Studholme D.J."/>
            <person name="Sarris P."/>
        </authorList>
    </citation>
    <scope>NUCLEOTIDE SEQUENCE</scope>
    <source>
        <strain evidence="2">PFS-109/04</strain>
        <tissue evidence="2">Leaf</tissue>
    </source>
</reference>
<comment type="caution">
    <text evidence="2">The sequence shown here is derived from an EMBL/GenBank/DDBJ whole genome shotgun (WGS) entry which is preliminary data.</text>
</comment>
<sequence length="49" mass="5360">MKYRWEVPPSLEKRAHQPIGLPPEHQEGNALGASRTVGLGLAPKEKIGD</sequence>
<name>A0A8S9PYH5_BRACR</name>
<evidence type="ECO:0000313" key="2">
    <source>
        <dbReference type="EMBL" id="KAF3527105.1"/>
    </source>
</evidence>
<protein>
    <submittedName>
        <fullName evidence="2">Uncharacterized protein</fullName>
    </submittedName>
</protein>
<dbReference type="Proteomes" id="UP000712600">
    <property type="component" value="Unassembled WGS sequence"/>
</dbReference>
<organism evidence="2 3">
    <name type="scientific">Brassica cretica</name>
    <name type="common">Mustard</name>
    <dbReference type="NCBI Taxonomy" id="69181"/>
    <lineage>
        <taxon>Eukaryota</taxon>
        <taxon>Viridiplantae</taxon>
        <taxon>Streptophyta</taxon>
        <taxon>Embryophyta</taxon>
        <taxon>Tracheophyta</taxon>
        <taxon>Spermatophyta</taxon>
        <taxon>Magnoliopsida</taxon>
        <taxon>eudicotyledons</taxon>
        <taxon>Gunneridae</taxon>
        <taxon>Pentapetalae</taxon>
        <taxon>rosids</taxon>
        <taxon>malvids</taxon>
        <taxon>Brassicales</taxon>
        <taxon>Brassicaceae</taxon>
        <taxon>Brassiceae</taxon>
        <taxon>Brassica</taxon>
    </lineage>
</organism>
<feature type="region of interest" description="Disordered" evidence="1">
    <location>
        <begin position="1"/>
        <end position="49"/>
    </location>
</feature>
<evidence type="ECO:0000313" key="3">
    <source>
        <dbReference type="Proteomes" id="UP000712600"/>
    </source>
</evidence>
<dbReference type="AlphaFoldDB" id="A0A8S9PYH5"/>
<proteinExistence type="predicted"/>
<evidence type="ECO:0000256" key="1">
    <source>
        <dbReference type="SAM" id="MobiDB-lite"/>
    </source>
</evidence>
<accession>A0A8S9PYH5</accession>
<gene>
    <name evidence="2" type="ORF">F2Q69_00050142</name>
</gene>